<protein>
    <submittedName>
        <fullName evidence="2">Uncharacterized protein</fullName>
    </submittedName>
</protein>
<comment type="caution">
    <text evidence="2">The sequence shown here is derived from an EMBL/GenBank/DDBJ whole genome shotgun (WGS) entry which is preliminary data.</text>
</comment>
<sequence>MPPKFSLLSKFILSIFLCFNAVGADRPRNSKFLYLTLSVSSIEPLLALERRRLGSVIIQTALFYINRFSPLLRMLDIVCAVDLLLRGERPILDLDLLPTRERTNSQSLLQPLLAILVFEQLEKPHLYKFTPITSFHVSRQRIVFLPFLHLIEIVMFTPLGSQEIFPVCEYPPLFCSKFPQVETDRGLAPGCQRCQSSLQFQFATTEVFVYVTLPLTGDLLSFLLNFGFTNEISFELCRRTENGFIIITIRSTFKIELQFQFRQDVVQLYMFVYVREATVYLLLMGYLELSFKYDWSGTLSGGPRLYIQLNNCPS</sequence>
<evidence type="ECO:0000256" key="1">
    <source>
        <dbReference type="SAM" id="SignalP"/>
    </source>
</evidence>
<dbReference type="AlphaFoldDB" id="A0A5J4WYI3"/>
<gene>
    <name evidence="2" type="ORF">EZS28_004296</name>
</gene>
<dbReference type="EMBL" id="SNRW01000606">
    <property type="protein sequence ID" value="KAA6400178.1"/>
    <property type="molecule type" value="Genomic_DNA"/>
</dbReference>
<organism evidence="2 3">
    <name type="scientific">Streblomastix strix</name>
    <dbReference type="NCBI Taxonomy" id="222440"/>
    <lineage>
        <taxon>Eukaryota</taxon>
        <taxon>Metamonada</taxon>
        <taxon>Preaxostyla</taxon>
        <taxon>Oxymonadida</taxon>
        <taxon>Streblomastigidae</taxon>
        <taxon>Streblomastix</taxon>
    </lineage>
</organism>
<name>A0A5J4WYI3_9EUKA</name>
<accession>A0A5J4WYI3</accession>
<feature type="signal peptide" evidence="1">
    <location>
        <begin position="1"/>
        <end position="24"/>
    </location>
</feature>
<dbReference type="Proteomes" id="UP000324800">
    <property type="component" value="Unassembled WGS sequence"/>
</dbReference>
<evidence type="ECO:0000313" key="3">
    <source>
        <dbReference type="Proteomes" id="UP000324800"/>
    </source>
</evidence>
<proteinExistence type="predicted"/>
<evidence type="ECO:0000313" key="2">
    <source>
        <dbReference type="EMBL" id="KAA6400178.1"/>
    </source>
</evidence>
<feature type="chain" id="PRO_5023809419" evidence="1">
    <location>
        <begin position="25"/>
        <end position="314"/>
    </location>
</feature>
<keyword evidence="1" id="KW-0732">Signal</keyword>
<reference evidence="2 3" key="1">
    <citation type="submission" date="2019-03" db="EMBL/GenBank/DDBJ databases">
        <title>Single cell metagenomics reveals metabolic interactions within the superorganism composed of flagellate Streblomastix strix and complex community of Bacteroidetes bacteria on its surface.</title>
        <authorList>
            <person name="Treitli S.C."/>
            <person name="Kolisko M."/>
            <person name="Husnik F."/>
            <person name="Keeling P."/>
            <person name="Hampl V."/>
        </authorList>
    </citation>
    <scope>NUCLEOTIDE SEQUENCE [LARGE SCALE GENOMIC DNA]</scope>
    <source>
        <strain evidence="2">ST1C</strain>
    </source>
</reference>